<keyword evidence="2" id="KW-1185">Reference proteome</keyword>
<evidence type="ECO:0000313" key="1">
    <source>
        <dbReference type="EMBL" id="GAA0280137.1"/>
    </source>
</evidence>
<dbReference type="Proteomes" id="UP001501867">
    <property type="component" value="Unassembled WGS sequence"/>
</dbReference>
<protein>
    <recommendedName>
        <fullName evidence="3">Terpene synthase</fullName>
    </recommendedName>
</protein>
<organism evidence="1 2">
    <name type="scientific">Streptomyces polychromogenes</name>
    <dbReference type="NCBI Taxonomy" id="67342"/>
    <lineage>
        <taxon>Bacteria</taxon>
        <taxon>Bacillati</taxon>
        <taxon>Actinomycetota</taxon>
        <taxon>Actinomycetes</taxon>
        <taxon>Kitasatosporales</taxon>
        <taxon>Streptomycetaceae</taxon>
        <taxon>Streptomyces</taxon>
    </lineage>
</organism>
<accession>A0ABN0V823</accession>
<evidence type="ECO:0000313" key="2">
    <source>
        <dbReference type="Proteomes" id="UP001501867"/>
    </source>
</evidence>
<reference evidence="1 2" key="1">
    <citation type="journal article" date="2019" name="Int. J. Syst. Evol. Microbiol.">
        <title>The Global Catalogue of Microorganisms (GCM) 10K type strain sequencing project: providing services to taxonomists for standard genome sequencing and annotation.</title>
        <authorList>
            <consortium name="The Broad Institute Genomics Platform"/>
            <consortium name="The Broad Institute Genome Sequencing Center for Infectious Disease"/>
            <person name="Wu L."/>
            <person name="Ma J."/>
        </authorList>
    </citation>
    <scope>NUCLEOTIDE SEQUENCE [LARGE SCALE GENOMIC DNA]</scope>
    <source>
        <strain evidence="1 2">JCM 4505</strain>
    </source>
</reference>
<evidence type="ECO:0008006" key="3">
    <source>
        <dbReference type="Google" id="ProtNLM"/>
    </source>
</evidence>
<dbReference type="SUPFAM" id="SSF48576">
    <property type="entry name" value="Terpenoid synthases"/>
    <property type="match status" value="1"/>
</dbReference>
<dbReference type="Gene3D" id="1.10.600.10">
    <property type="entry name" value="Farnesyl Diphosphate Synthase"/>
    <property type="match status" value="1"/>
</dbReference>
<name>A0ABN0V823_9ACTN</name>
<dbReference type="EMBL" id="BAAABV010000011">
    <property type="protein sequence ID" value="GAA0280137.1"/>
    <property type="molecule type" value="Genomic_DNA"/>
</dbReference>
<proteinExistence type="predicted"/>
<gene>
    <name evidence="1" type="ORF">GCM10010302_17390</name>
</gene>
<comment type="caution">
    <text evidence="1">The sequence shown here is derived from an EMBL/GenBank/DDBJ whole genome shotgun (WGS) entry which is preliminary data.</text>
</comment>
<sequence>MSLTGHRSIRHPRPPGIDTLQCRQRYGLGLVPDPRHRAMMAGLLDSGLLDALVAFALEYEPAVDQEGARLRAGLLAAEFEAFGLPVPAATIRTITVMRGLMVPVTDEDLAFALDRIWVFGTFLDDLCSRAPAEAEAVLQEALLPERPPSRPTTRYLRHVFEQLAPFCEPTFLAVYRAFLHNALIGVLMEAEFTPQVSDGVDSDFVRAYNGFSQFWFVSLQFTHPCLDSASDRAFWSAALSSGVTFLNDVNDVLSCYKEALDGTDFASSRLYRTSMRERMPYQAVARRALAGGLAARDRLLALATNDQRPHLERYMAGYVYFHLRCRRYRWNDIYPGLTPIDT</sequence>
<dbReference type="InterPro" id="IPR008949">
    <property type="entry name" value="Isoprenoid_synthase_dom_sf"/>
</dbReference>